<evidence type="ECO:0000313" key="2">
    <source>
        <dbReference type="Proteomes" id="UP000603940"/>
    </source>
</evidence>
<name>A0ABR7R9V4_9PROT</name>
<comment type="caution">
    <text evidence="1">The sequence shown here is derived from an EMBL/GenBank/DDBJ whole genome shotgun (WGS) entry which is preliminary data.</text>
</comment>
<sequence length="61" mass="6818">MGGAVPRGITAAAVDDYCARQWIDGEDAELLQHLVQQLDGVFFAHHQEASEKARKQQEKRP</sequence>
<evidence type="ECO:0000313" key="1">
    <source>
        <dbReference type="EMBL" id="MBC9178570.1"/>
    </source>
</evidence>
<dbReference type="RefSeq" id="WP_187779660.1">
    <property type="nucleotide sequence ID" value="NZ_JACTUZ010000084.1"/>
</dbReference>
<dbReference type="Proteomes" id="UP000603940">
    <property type="component" value="Unassembled WGS sequence"/>
</dbReference>
<accession>A0ABR7R9V4</accession>
<reference evidence="1 2" key="1">
    <citation type="journal article" date="2009" name="Int. J. Syst. Evol. Microbiol.">
        <title>Transfer of Teichococcus ludipueritiae and Muricoccus roseus to the genus Roseomonas, as Roseomonas ludipueritiae comb. nov. and Roseomonas rosea comb. nov., respectively, and emended description of the genus Roseomonas.</title>
        <authorList>
            <person name="Sanchez-Porro C."/>
            <person name="Gallego V."/>
            <person name="Busse H.J."/>
            <person name="Kampfer P."/>
            <person name="Ventosa A."/>
        </authorList>
    </citation>
    <scope>NUCLEOTIDE SEQUENCE [LARGE SCALE GENOMIC DNA]</scope>
    <source>
        <strain evidence="1 2">DSM 14915</strain>
    </source>
</reference>
<protein>
    <submittedName>
        <fullName evidence="1">Uncharacterized protein</fullName>
    </submittedName>
</protein>
<gene>
    <name evidence="1" type="ORF">IBL25_16615</name>
</gene>
<proteinExistence type="predicted"/>
<keyword evidence="2" id="KW-1185">Reference proteome</keyword>
<dbReference type="EMBL" id="JACTUZ010000084">
    <property type="protein sequence ID" value="MBC9178570.1"/>
    <property type="molecule type" value="Genomic_DNA"/>
</dbReference>
<organism evidence="1 2">
    <name type="scientific">Pseudoroseomonas ludipueritiae</name>
    <dbReference type="NCBI Taxonomy" id="198093"/>
    <lineage>
        <taxon>Bacteria</taxon>
        <taxon>Pseudomonadati</taxon>
        <taxon>Pseudomonadota</taxon>
        <taxon>Alphaproteobacteria</taxon>
        <taxon>Acetobacterales</taxon>
        <taxon>Acetobacteraceae</taxon>
        <taxon>Pseudoroseomonas</taxon>
    </lineage>
</organism>